<dbReference type="AlphaFoldDB" id="A0A2Z3JER9"/>
<dbReference type="EMBL" id="CP029494">
    <property type="protein sequence ID" value="AWN23653.1"/>
    <property type="molecule type" value="Genomic_DNA"/>
</dbReference>
<gene>
    <name evidence="2" type="ORF">DKM44_10780</name>
</gene>
<evidence type="ECO:0000313" key="3">
    <source>
        <dbReference type="Proteomes" id="UP000245368"/>
    </source>
</evidence>
<dbReference type="SUPFAM" id="SSF51905">
    <property type="entry name" value="FAD/NAD(P)-binding domain"/>
    <property type="match status" value="1"/>
</dbReference>
<reference evidence="2 3" key="1">
    <citation type="submission" date="2018-05" db="EMBL/GenBank/DDBJ databases">
        <title>Complete Genome Sequence of Deinococcus sp. strain 17bor-2.</title>
        <authorList>
            <person name="Srinivasan S."/>
        </authorList>
    </citation>
    <scope>NUCLEOTIDE SEQUENCE [LARGE SCALE GENOMIC DNA]</scope>
    <source>
        <strain evidence="2 3">17bor-2</strain>
    </source>
</reference>
<sequence>MRYPQPMDVIVIGAGLAGLTAARTLRRAGKRVRVLEASPQVGGRVRSREVEGFTLDVGYQVLFEAYPAAQRQLDFAALDLVSIPPSAAIRLGTREELLGDPRRDPGVLPGLLSARSLTLKDRLLFGQLVASVLLAPPHSLLTGPDEPTRMYLERLGFSPTVLTHFFAPFFGGIFLKRDLSTSARLFRYYLRMLLSGRVSLPRRGMSAISEQLASGSDITLNARVLHLAPHRRGVSVITSLGELEAEQVIVATDAPSAAHLLGEDVSRGSVGSTYLYYASRAALDDQHRLMLNPRPGLINNVQWLSWLLPERAPEGQHLLTVTVLGQPDLDDPGLDTAVRAELATWYGAGASQLRTLAVERIPYAQYPQPPGYAAHLPGHATHLPGVLLAGEITSMSGIQGALESGEKAAAIVLGDLAVMSRPRGA</sequence>
<dbReference type="GO" id="GO:0016491">
    <property type="term" value="F:oxidoreductase activity"/>
    <property type="evidence" value="ECO:0007669"/>
    <property type="project" value="InterPro"/>
</dbReference>
<proteinExistence type="predicted"/>
<dbReference type="Proteomes" id="UP000245368">
    <property type="component" value="Chromosome"/>
</dbReference>
<name>A0A2Z3JER9_9DEIO</name>
<dbReference type="OrthoDB" id="9767561at2"/>
<dbReference type="Gene3D" id="3.50.50.60">
    <property type="entry name" value="FAD/NAD(P)-binding domain"/>
    <property type="match status" value="1"/>
</dbReference>
<dbReference type="PANTHER" id="PTHR42841">
    <property type="entry name" value="AMINE OXIDASE"/>
    <property type="match status" value="1"/>
</dbReference>
<dbReference type="KEGG" id="dez:DKM44_10780"/>
<dbReference type="Pfam" id="PF01593">
    <property type="entry name" value="Amino_oxidase"/>
    <property type="match status" value="1"/>
</dbReference>
<evidence type="ECO:0000259" key="1">
    <source>
        <dbReference type="Pfam" id="PF01593"/>
    </source>
</evidence>
<protein>
    <submittedName>
        <fullName evidence="2">Amine oxidase</fullName>
    </submittedName>
</protein>
<dbReference type="InterPro" id="IPR002937">
    <property type="entry name" value="Amino_oxidase"/>
</dbReference>
<feature type="domain" description="Amine oxidase" evidence="1">
    <location>
        <begin position="16"/>
        <end position="413"/>
    </location>
</feature>
<organism evidence="2 3">
    <name type="scientific">Deinococcus irradiatisoli</name>
    <dbReference type="NCBI Taxonomy" id="2202254"/>
    <lineage>
        <taxon>Bacteria</taxon>
        <taxon>Thermotogati</taxon>
        <taxon>Deinococcota</taxon>
        <taxon>Deinococci</taxon>
        <taxon>Deinococcales</taxon>
        <taxon>Deinococcaceae</taxon>
        <taxon>Deinococcus</taxon>
    </lineage>
</organism>
<dbReference type="InterPro" id="IPR036188">
    <property type="entry name" value="FAD/NAD-bd_sf"/>
</dbReference>
<accession>A0A2Z3JER9</accession>
<keyword evidence="3" id="KW-1185">Reference proteome</keyword>
<evidence type="ECO:0000313" key="2">
    <source>
        <dbReference type="EMBL" id="AWN23653.1"/>
    </source>
</evidence>